<feature type="compositionally biased region" description="Basic and acidic residues" evidence="1">
    <location>
        <begin position="33"/>
        <end position="64"/>
    </location>
</feature>
<protein>
    <submittedName>
        <fullName evidence="2">Uncharacterized protein</fullName>
    </submittedName>
</protein>
<dbReference type="Proteomes" id="UP000319255">
    <property type="component" value="Unassembled WGS sequence"/>
</dbReference>
<comment type="caution">
    <text evidence="2">The sequence shown here is derived from an EMBL/GenBank/DDBJ whole genome shotgun (WGS) entry which is preliminary data.</text>
</comment>
<gene>
    <name evidence="2" type="ORF">FJM51_04285</name>
</gene>
<evidence type="ECO:0000313" key="3">
    <source>
        <dbReference type="Proteomes" id="UP000319255"/>
    </source>
</evidence>
<feature type="region of interest" description="Disordered" evidence="1">
    <location>
        <begin position="120"/>
        <end position="212"/>
    </location>
</feature>
<feature type="region of interest" description="Disordered" evidence="1">
    <location>
        <begin position="26"/>
        <end position="83"/>
    </location>
</feature>
<evidence type="ECO:0000256" key="1">
    <source>
        <dbReference type="SAM" id="MobiDB-lite"/>
    </source>
</evidence>
<evidence type="ECO:0000313" key="2">
    <source>
        <dbReference type="EMBL" id="TPE53243.1"/>
    </source>
</evidence>
<organism evidence="2 3">
    <name type="scientific">Amaricoccus solimangrovi</name>
    <dbReference type="NCBI Taxonomy" id="2589815"/>
    <lineage>
        <taxon>Bacteria</taxon>
        <taxon>Pseudomonadati</taxon>
        <taxon>Pseudomonadota</taxon>
        <taxon>Alphaproteobacteria</taxon>
        <taxon>Rhodobacterales</taxon>
        <taxon>Paracoccaceae</taxon>
        <taxon>Amaricoccus</taxon>
    </lineage>
</organism>
<accession>A0A501WU23</accession>
<dbReference type="AlphaFoldDB" id="A0A501WU23"/>
<proteinExistence type="predicted"/>
<sequence length="212" mass="23103">MQPNEDTDDFDELDRLVDRELQALLAHLGPRRRAPERSQGDADPDRREPRPAPRRGDDRGDNVVRAHPLARRPPAAPPRHMRGLFAPEEEAFLANAADWLARCPNADILLETLARRVGEARELSAAPEGAAASSEQDRAREPRQRGRVATPREDADMDGERAGVDDADGVEAVRADRPEAAPHGGRGPDGEEDATPPRRTAPDEEGGPAGRP</sequence>
<keyword evidence="3" id="KW-1185">Reference proteome</keyword>
<dbReference type="OrthoDB" id="9981596at2"/>
<feature type="compositionally biased region" description="Low complexity" evidence="1">
    <location>
        <begin position="123"/>
        <end position="134"/>
    </location>
</feature>
<feature type="compositionally biased region" description="Basic and acidic residues" evidence="1">
    <location>
        <begin position="135"/>
        <end position="164"/>
    </location>
</feature>
<dbReference type="RefSeq" id="WP_140452865.1">
    <property type="nucleotide sequence ID" value="NZ_VFRP01000002.1"/>
</dbReference>
<feature type="compositionally biased region" description="Basic and acidic residues" evidence="1">
    <location>
        <begin position="171"/>
        <end position="180"/>
    </location>
</feature>
<reference evidence="2 3" key="1">
    <citation type="submission" date="2019-06" db="EMBL/GenBank/DDBJ databases">
        <title>A novel bacterium of genus Amaricoccus, isolated from marine sediment.</title>
        <authorList>
            <person name="Huang H."/>
            <person name="Mo K."/>
            <person name="Hu Y."/>
        </authorList>
    </citation>
    <scope>NUCLEOTIDE SEQUENCE [LARGE SCALE GENOMIC DNA]</scope>
    <source>
        <strain evidence="2 3">HB172011</strain>
    </source>
</reference>
<dbReference type="EMBL" id="VFRP01000002">
    <property type="protein sequence ID" value="TPE53243.1"/>
    <property type="molecule type" value="Genomic_DNA"/>
</dbReference>
<name>A0A501WU23_9RHOB</name>